<dbReference type="InterPro" id="IPR035959">
    <property type="entry name" value="RutC-like_sf"/>
</dbReference>
<dbReference type="Gene3D" id="3.30.1330.40">
    <property type="entry name" value="RutC-like"/>
    <property type="match status" value="1"/>
</dbReference>
<dbReference type="GO" id="GO:0005829">
    <property type="term" value="C:cytosol"/>
    <property type="evidence" value="ECO:0007669"/>
    <property type="project" value="TreeGrafter"/>
</dbReference>
<protein>
    <submittedName>
        <fullName evidence="2">Rid family hydrolase</fullName>
    </submittedName>
    <submittedName>
        <fullName evidence="1">RidA family protein</fullName>
    </submittedName>
</protein>
<dbReference type="Proteomes" id="UP001432046">
    <property type="component" value="Chromosome"/>
</dbReference>
<keyword evidence="3" id="KW-1185">Reference proteome</keyword>
<accession>A0A974A0M2</accession>
<reference evidence="2" key="2">
    <citation type="journal article" date="2021" name="Int. J. Syst. Evol. Microbiol.">
        <title>Bradyrhizobium septentrionale sp. nov. (sv. septentrionale) and Bradyrhizobium quebecense sp. nov. (sv. septentrionale) associated with legumes native to Canada possess rearranged symbiosis genes and numerous insertion sequences.</title>
        <authorList>
            <person name="Bromfield E.S.P."/>
            <person name="Cloutier S."/>
        </authorList>
    </citation>
    <scope>NUCLEOTIDE SEQUENCE</scope>
    <source>
        <strain evidence="2">5S5</strain>
    </source>
</reference>
<evidence type="ECO:0000313" key="2">
    <source>
        <dbReference type="EMBL" id="WXC78281.1"/>
    </source>
</evidence>
<sequence>MKRLPVRVEPISTYLERRRKGPIYPVIVAGETVYVSGLPPFDPETGEVKRLPFVRQAEIVLDQMKHCLEAAGSSLERVVKCNVYCTPDEAHFDQFNEVYSRYFPMDAPARIFLNVPSWPGGFDIEVDCIAVL</sequence>
<organism evidence="1">
    <name type="scientific">Bradyrhizobium septentrionale</name>
    <dbReference type="NCBI Taxonomy" id="1404411"/>
    <lineage>
        <taxon>Bacteria</taxon>
        <taxon>Pseudomonadati</taxon>
        <taxon>Pseudomonadota</taxon>
        <taxon>Alphaproteobacteria</taxon>
        <taxon>Hyphomicrobiales</taxon>
        <taxon>Nitrobacteraceae</taxon>
        <taxon>Bradyrhizobium</taxon>
    </lineage>
</organism>
<dbReference type="CDD" id="cd00448">
    <property type="entry name" value="YjgF_YER057c_UK114_family"/>
    <property type="match status" value="1"/>
</dbReference>
<proteinExistence type="predicted"/>
<dbReference type="InterPro" id="IPR006175">
    <property type="entry name" value="YjgF/YER057c/UK114"/>
</dbReference>
<dbReference type="GO" id="GO:0019239">
    <property type="term" value="F:deaminase activity"/>
    <property type="evidence" value="ECO:0007669"/>
    <property type="project" value="TreeGrafter"/>
</dbReference>
<evidence type="ECO:0000313" key="3">
    <source>
        <dbReference type="Proteomes" id="UP001432046"/>
    </source>
</evidence>
<evidence type="ECO:0000313" key="1">
    <source>
        <dbReference type="EMBL" id="NVI43737.1"/>
    </source>
</evidence>
<dbReference type="AlphaFoldDB" id="A0A974A0M2"/>
<reference evidence="2" key="3">
    <citation type="submission" date="2024-03" db="EMBL/GenBank/DDBJ databases">
        <authorList>
            <person name="Bromfield E.S.P."/>
            <person name="Cloutier S."/>
        </authorList>
    </citation>
    <scope>NUCLEOTIDE SEQUENCE</scope>
    <source>
        <strain evidence="2">5S5</strain>
    </source>
</reference>
<dbReference type="Pfam" id="PF01042">
    <property type="entry name" value="Ribonuc_L-PSP"/>
    <property type="match status" value="1"/>
</dbReference>
<dbReference type="SUPFAM" id="SSF55298">
    <property type="entry name" value="YjgF-like"/>
    <property type="match status" value="1"/>
</dbReference>
<dbReference type="PANTHER" id="PTHR11803">
    <property type="entry name" value="2-IMINOBUTANOATE/2-IMINOPROPANOATE DEAMINASE RIDA"/>
    <property type="match status" value="1"/>
</dbReference>
<reference evidence="1" key="1">
    <citation type="submission" date="2020-06" db="EMBL/GenBank/DDBJ databases">
        <title>Whole Genome Sequence of Bradyrhizobium sp. Strain 1S1.</title>
        <authorList>
            <person name="Bromfield E.S.P."/>
            <person name="Cloutier S."/>
        </authorList>
    </citation>
    <scope>NUCLEOTIDE SEQUENCE [LARGE SCALE GENOMIC DNA]</scope>
    <source>
        <strain evidence="1">1S1</strain>
    </source>
</reference>
<gene>
    <name evidence="1" type="ORF">HAP48_012455</name>
    <name evidence="2" type="ORF">WDK88_33535</name>
</gene>
<dbReference type="EMBL" id="CP147711">
    <property type="protein sequence ID" value="WXC78281.1"/>
    <property type="molecule type" value="Genomic_DNA"/>
</dbReference>
<dbReference type="EMBL" id="JAAOLE020000001">
    <property type="protein sequence ID" value="NVI43737.1"/>
    <property type="molecule type" value="Genomic_DNA"/>
</dbReference>
<dbReference type="RefSeq" id="WP_166203028.1">
    <property type="nucleotide sequence ID" value="NZ_CP088285.1"/>
</dbReference>
<dbReference type="PANTHER" id="PTHR11803:SF39">
    <property type="entry name" value="2-IMINOBUTANOATE_2-IMINOPROPANOATE DEAMINASE"/>
    <property type="match status" value="1"/>
</dbReference>
<name>A0A974A0M2_9BRAD</name>
<keyword evidence="2" id="KW-0378">Hydrolase</keyword>